<dbReference type="InterPro" id="IPR051218">
    <property type="entry name" value="Sec_MonoDiacylglyc_Lipase"/>
</dbReference>
<comment type="caution">
    <text evidence="3">The sequence shown here is derived from an EMBL/GenBank/DDBJ whole genome shotgun (WGS) entry which is preliminary data.</text>
</comment>
<reference evidence="3 4" key="1">
    <citation type="submission" date="2024-06" db="EMBL/GenBank/DDBJ databases">
        <authorList>
            <person name="Li F."/>
        </authorList>
    </citation>
    <scope>NUCLEOTIDE SEQUENCE [LARGE SCALE GENOMIC DNA]</scope>
    <source>
        <strain evidence="3 4">GXAS 311</strain>
    </source>
</reference>
<dbReference type="PANTHER" id="PTHR45856">
    <property type="entry name" value="ALPHA/BETA-HYDROLASES SUPERFAMILY PROTEIN"/>
    <property type="match status" value="1"/>
</dbReference>
<dbReference type="PANTHER" id="PTHR45856:SF24">
    <property type="entry name" value="FUNGAL LIPASE-LIKE DOMAIN-CONTAINING PROTEIN"/>
    <property type="match status" value="1"/>
</dbReference>
<evidence type="ECO:0000259" key="2">
    <source>
        <dbReference type="Pfam" id="PF01764"/>
    </source>
</evidence>
<evidence type="ECO:0000256" key="1">
    <source>
        <dbReference type="SAM" id="MobiDB-lite"/>
    </source>
</evidence>
<gene>
    <name evidence="3" type="ORF">ABVT43_02180</name>
</gene>
<feature type="compositionally biased region" description="Low complexity" evidence="1">
    <location>
        <begin position="1"/>
        <end position="19"/>
    </location>
</feature>
<organism evidence="3 4">
    <name type="scientific">Aliikangiella maris</name>
    <dbReference type="NCBI Taxonomy" id="3162458"/>
    <lineage>
        <taxon>Bacteria</taxon>
        <taxon>Pseudomonadati</taxon>
        <taxon>Pseudomonadota</taxon>
        <taxon>Gammaproteobacteria</taxon>
        <taxon>Oceanospirillales</taxon>
        <taxon>Pleioneaceae</taxon>
        <taxon>Aliikangiella</taxon>
    </lineage>
</organism>
<name>A0ABV2BPR2_9GAMM</name>
<feature type="region of interest" description="Disordered" evidence="1">
    <location>
        <begin position="1"/>
        <end position="31"/>
    </location>
</feature>
<dbReference type="EMBL" id="JBEVCJ010000002">
    <property type="protein sequence ID" value="MET1253924.1"/>
    <property type="molecule type" value="Genomic_DNA"/>
</dbReference>
<evidence type="ECO:0000313" key="3">
    <source>
        <dbReference type="EMBL" id="MET1253924.1"/>
    </source>
</evidence>
<evidence type="ECO:0000313" key="4">
    <source>
        <dbReference type="Proteomes" id="UP001548189"/>
    </source>
</evidence>
<protein>
    <submittedName>
        <fullName evidence="3">Lipase family protein</fullName>
        <ecNumber evidence="3">3.1.1.-</ecNumber>
    </submittedName>
</protein>
<feature type="domain" description="Fungal lipase-type" evidence="2">
    <location>
        <begin position="171"/>
        <end position="292"/>
    </location>
</feature>
<keyword evidence="3" id="KW-0378">Hydrolase</keyword>
<proteinExistence type="predicted"/>
<keyword evidence="4" id="KW-1185">Reference proteome</keyword>
<dbReference type="InterPro" id="IPR029058">
    <property type="entry name" value="AB_hydrolase_fold"/>
</dbReference>
<accession>A0ABV2BPR2</accession>
<sequence length="400" mass="45373">MTTNNSNNTDTTNNSNASSQPQLTNTNQSAEPLSELMKSTEKDALLNNIDESQKYFQSKFLMQPPVMRSAFSDRQAWLMAELSRLCYFPFEGGHQIDKFLDIAKTIVDNPALFNKLKLVADAVLCGHRIGEHVARNAFEKILVAHGFKLLATFNENETQAFLATRGLDAYLIYRGTESFGDVKADISARLIDVDLLGIKTQVHQGFWNQFMDVHPKVMQALEQVKNLKLHIGGHSLGGALAHIATRFYASDTGGSTYTFGAPAVGLPSFQDHIKTPIYRIVNARDPVPLLPNPAMVHALGFIWHYFSRLLGFIGTKRQKAVADLLRDMAKMDQIGYPSRIIYDSGQPKLRYSFSVYQRFMLWLDEPWFNFSLENRFISHHKISHYTKALRQWGEHRVTLK</sequence>
<dbReference type="RefSeq" id="WP_353873472.1">
    <property type="nucleotide sequence ID" value="NZ_JBEVCJ010000002.1"/>
</dbReference>
<dbReference type="Proteomes" id="UP001548189">
    <property type="component" value="Unassembled WGS sequence"/>
</dbReference>
<dbReference type="InterPro" id="IPR002921">
    <property type="entry name" value="Fungal_lipase-type"/>
</dbReference>
<feature type="compositionally biased region" description="Polar residues" evidence="1">
    <location>
        <begin position="20"/>
        <end position="31"/>
    </location>
</feature>
<dbReference type="Gene3D" id="3.40.50.1820">
    <property type="entry name" value="alpha/beta hydrolase"/>
    <property type="match status" value="1"/>
</dbReference>
<dbReference type="GO" id="GO:0016787">
    <property type="term" value="F:hydrolase activity"/>
    <property type="evidence" value="ECO:0007669"/>
    <property type="project" value="UniProtKB-KW"/>
</dbReference>
<dbReference type="EC" id="3.1.1.-" evidence="3"/>
<dbReference type="Pfam" id="PF01764">
    <property type="entry name" value="Lipase_3"/>
    <property type="match status" value="1"/>
</dbReference>
<dbReference type="SUPFAM" id="SSF53474">
    <property type="entry name" value="alpha/beta-Hydrolases"/>
    <property type="match status" value="1"/>
</dbReference>
<dbReference type="CDD" id="cd00519">
    <property type="entry name" value="Lipase_3"/>
    <property type="match status" value="1"/>
</dbReference>